<dbReference type="Proteomes" id="UP000735302">
    <property type="component" value="Unassembled WGS sequence"/>
</dbReference>
<keyword evidence="2" id="KW-1185">Reference proteome</keyword>
<accession>A0AAV3YH22</accession>
<name>A0AAV3YH22_9GAST</name>
<gene>
    <name evidence="1" type="ORF">PoB_000880900</name>
</gene>
<evidence type="ECO:0000313" key="1">
    <source>
        <dbReference type="EMBL" id="GFN82303.1"/>
    </source>
</evidence>
<dbReference type="EMBL" id="BLXT01000977">
    <property type="protein sequence ID" value="GFN82303.1"/>
    <property type="molecule type" value="Genomic_DNA"/>
</dbReference>
<comment type="caution">
    <text evidence="1">The sequence shown here is derived from an EMBL/GenBank/DDBJ whole genome shotgun (WGS) entry which is preliminary data.</text>
</comment>
<sequence>MGWTCRSWTRAYNEVKSTEGKNIRDAGDIMTVILRCHAISRKVFLMPTLWPVINKSYDGKFMLTGKVDEILESELR</sequence>
<reference evidence="1 2" key="1">
    <citation type="journal article" date="2021" name="Elife">
        <title>Chloroplast acquisition without the gene transfer in kleptoplastic sea slugs, Plakobranchus ocellatus.</title>
        <authorList>
            <person name="Maeda T."/>
            <person name="Takahashi S."/>
            <person name="Yoshida T."/>
            <person name="Shimamura S."/>
            <person name="Takaki Y."/>
            <person name="Nagai Y."/>
            <person name="Toyoda A."/>
            <person name="Suzuki Y."/>
            <person name="Arimoto A."/>
            <person name="Ishii H."/>
            <person name="Satoh N."/>
            <person name="Nishiyama T."/>
            <person name="Hasebe M."/>
            <person name="Maruyama T."/>
            <person name="Minagawa J."/>
            <person name="Obokata J."/>
            <person name="Shigenobu S."/>
        </authorList>
    </citation>
    <scope>NUCLEOTIDE SEQUENCE [LARGE SCALE GENOMIC DNA]</scope>
</reference>
<protein>
    <submittedName>
        <fullName evidence="1">Uncharacterized protein</fullName>
    </submittedName>
</protein>
<organism evidence="1 2">
    <name type="scientific">Plakobranchus ocellatus</name>
    <dbReference type="NCBI Taxonomy" id="259542"/>
    <lineage>
        <taxon>Eukaryota</taxon>
        <taxon>Metazoa</taxon>
        <taxon>Spiralia</taxon>
        <taxon>Lophotrochozoa</taxon>
        <taxon>Mollusca</taxon>
        <taxon>Gastropoda</taxon>
        <taxon>Heterobranchia</taxon>
        <taxon>Euthyneura</taxon>
        <taxon>Panpulmonata</taxon>
        <taxon>Sacoglossa</taxon>
        <taxon>Placobranchoidea</taxon>
        <taxon>Plakobranchidae</taxon>
        <taxon>Plakobranchus</taxon>
    </lineage>
</organism>
<dbReference type="AlphaFoldDB" id="A0AAV3YH22"/>
<evidence type="ECO:0000313" key="2">
    <source>
        <dbReference type="Proteomes" id="UP000735302"/>
    </source>
</evidence>
<proteinExistence type="predicted"/>